<dbReference type="OrthoDB" id="79636at2759"/>
<protein>
    <submittedName>
        <fullName evidence="2">Uncharacterized protein</fullName>
    </submittedName>
</protein>
<reference evidence="2" key="1">
    <citation type="submission" date="2013-12" db="EMBL/GenBank/DDBJ databases">
        <title>The Genome Sequence of Aphanomyces invadans NJM9701.</title>
        <authorList>
            <consortium name="The Broad Institute Genomics Platform"/>
            <person name="Russ C."/>
            <person name="Tyler B."/>
            <person name="van West P."/>
            <person name="Dieguez-Uribeondo J."/>
            <person name="Young S.K."/>
            <person name="Zeng Q."/>
            <person name="Gargeya S."/>
            <person name="Fitzgerald M."/>
            <person name="Abouelleil A."/>
            <person name="Alvarado L."/>
            <person name="Chapman S.B."/>
            <person name="Gainer-Dewar J."/>
            <person name="Goldberg J."/>
            <person name="Griggs A."/>
            <person name="Gujja S."/>
            <person name="Hansen M."/>
            <person name="Howarth C."/>
            <person name="Imamovic A."/>
            <person name="Ireland A."/>
            <person name="Larimer J."/>
            <person name="McCowan C."/>
            <person name="Murphy C."/>
            <person name="Pearson M."/>
            <person name="Poon T.W."/>
            <person name="Priest M."/>
            <person name="Roberts A."/>
            <person name="Saif S."/>
            <person name="Shea T."/>
            <person name="Sykes S."/>
            <person name="Wortman J."/>
            <person name="Nusbaum C."/>
            <person name="Birren B."/>
        </authorList>
    </citation>
    <scope>NUCLEOTIDE SEQUENCE [LARGE SCALE GENOMIC DNA]</scope>
    <source>
        <strain evidence="2">NJM9701</strain>
    </source>
</reference>
<gene>
    <name evidence="2" type="ORF">H310_07939</name>
</gene>
<feature type="region of interest" description="Disordered" evidence="1">
    <location>
        <begin position="28"/>
        <end position="57"/>
    </location>
</feature>
<dbReference type="EMBL" id="KI913966">
    <property type="protein sequence ID" value="ETV99909.1"/>
    <property type="molecule type" value="Genomic_DNA"/>
</dbReference>
<organism evidence="2">
    <name type="scientific">Aphanomyces invadans</name>
    <dbReference type="NCBI Taxonomy" id="157072"/>
    <lineage>
        <taxon>Eukaryota</taxon>
        <taxon>Sar</taxon>
        <taxon>Stramenopiles</taxon>
        <taxon>Oomycota</taxon>
        <taxon>Saprolegniomycetes</taxon>
        <taxon>Saprolegniales</taxon>
        <taxon>Verrucalvaceae</taxon>
        <taxon>Aphanomyces</taxon>
    </lineage>
</organism>
<dbReference type="RefSeq" id="XP_008871685.1">
    <property type="nucleotide sequence ID" value="XM_008873463.1"/>
</dbReference>
<accession>A0A024U147</accession>
<dbReference type="GeneID" id="20084989"/>
<proteinExistence type="predicted"/>
<evidence type="ECO:0000256" key="1">
    <source>
        <dbReference type="SAM" id="MobiDB-lite"/>
    </source>
</evidence>
<sequence>MERDAANASVKKAAQNLQEAIMSVRKVRQSQSVVGYSEHRPAKTPPSRTSHSGHPKTRTSMWLQDEYLESSCASDMDDGDVSVGSTMSDHVPEDNQLSACSSPTTFVKQDDTSSLNVSSEHCSTNDSAASTTDPHVHTLIDQIKFKLDGMAQLKDNLMHACNRVDAFVCSTTGYARLGVQTLPTDLDTVGEMVSRWDRDLAEWKRHLHDDIAHKCRREVMHIQQTTAEALRHQQRNEENRVQMAMEDNFAASVRWQERLSAESSKARHERVARKRDAVAKKRAEERHEMAMEDLLSRLVLVESRLRQSQKQVETQVHANAMLRLQVTSIDTRLEEALKQVQIEQEIANHVQATQQHEIREIEALNYKLLTTLVQQDENLQLKEAAMHHRVEKLEADRAQLAKDQVAFELQKNLILKELKGVCDYFSNHCDTHPVEDEQRVHMLQTVAKYTHPLGT</sequence>
<evidence type="ECO:0000313" key="2">
    <source>
        <dbReference type="EMBL" id="ETV99909.1"/>
    </source>
</evidence>
<dbReference type="AlphaFoldDB" id="A0A024U147"/>
<dbReference type="VEuPathDB" id="FungiDB:H310_07939"/>
<name>A0A024U147_9STRA</name>